<evidence type="ECO:0000313" key="9">
    <source>
        <dbReference type="Proteomes" id="UP001154282"/>
    </source>
</evidence>
<comment type="catalytic activity">
    <reaction evidence="6">
        <text>N(6)-[(R)-lipoyl]-L-lysyl-[protein] + pyruvate + H(+) = N(6)-[(R)-S(8)-acetyldihydrolipoyl]-L-lysyl-[protein] + CO2</text>
        <dbReference type="Rhea" id="RHEA:19189"/>
        <dbReference type="Rhea" id="RHEA-COMP:10474"/>
        <dbReference type="Rhea" id="RHEA-COMP:10478"/>
        <dbReference type="ChEBI" id="CHEBI:15361"/>
        <dbReference type="ChEBI" id="CHEBI:15378"/>
        <dbReference type="ChEBI" id="CHEBI:16526"/>
        <dbReference type="ChEBI" id="CHEBI:83099"/>
        <dbReference type="ChEBI" id="CHEBI:83111"/>
        <dbReference type="EC" id="1.2.4.1"/>
    </reaction>
</comment>
<dbReference type="EC" id="1.2.4.1" evidence="2"/>
<keyword evidence="4" id="KW-0670">Pyruvate</keyword>
<evidence type="ECO:0000256" key="1">
    <source>
        <dbReference type="ARBA" id="ARBA00001964"/>
    </source>
</evidence>
<evidence type="ECO:0000259" key="7">
    <source>
        <dbReference type="Pfam" id="PF02779"/>
    </source>
</evidence>
<evidence type="ECO:0000256" key="4">
    <source>
        <dbReference type="ARBA" id="ARBA00023317"/>
    </source>
</evidence>
<dbReference type="Proteomes" id="UP001154282">
    <property type="component" value="Unassembled WGS sequence"/>
</dbReference>
<dbReference type="EMBL" id="CAMGYJ010000004">
    <property type="protein sequence ID" value="CAI0398914.1"/>
    <property type="molecule type" value="Genomic_DNA"/>
</dbReference>
<comment type="function">
    <text evidence="5">The pyruvate dehydrogenase complex catalyzes the overall conversion of pyruvate to acetyl-CoA and CO(2). It contains multiple copies of three enzymatic components: pyruvate dehydrogenase (E1), dihydrolipoamide acetyltransferase (E2) and lipoamide dehydrogenase (E3).</text>
</comment>
<dbReference type="Pfam" id="PF02779">
    <property type="entry name" value="Transket_pyr"/>
    <property type="match status" value="1"/>
</dbReference>
<dbReference type="PANTHER" id="PTHR43257:SF2">
    <property type="entry name" value="PYRUVATE DEHYDROGENASE E1 COMPONENT SUBUNIT BETA"/>
    <property type="match status" value="1"/>
</dbReference>
<feature type="domain" description="Transketolase-like pyrimidine-binding" evidence="7">
    <location>
        <begin position="112"/>
        <end position="169"/>
    </location>
</feature>
<comment type="caution">
    <text evidence="8">The sequence shown here is derived from an EMBL/GenBank/DDBJ whole genome shotgun (WGS) entry which is preliminary data.</text>
</comment>
<dbReference type="PANTHER" id="PTHR43257">
    <property type="entry name" value="PYRUVATE DEHYDROGENASE E1 COMPONENT BETA SUBUNIT"/>
    <property type="match status" value="1"/>
</dbReference>
<protein>
    <recommendedName>
        <fullName evidence="2">pyruvate dehydrogenase (acetyl-transferring)</fullName>
        <ecNumber evidence="2">1.2.4.1</ecNumber>
    </recommendedName>
</protein>
<comment type="cofactor">
    <cofactor evidence="1">
        <name>thiamine diphosphate</name>
        <dbReference type="ChEBI" id="CHEBI:58937"/>
    </cofactor>
</comment>
<organism evidence="8 9">
    <name type="scientific">Linum tenue</name>
    <dbReference type="NCBI Taxonomy" id="586396"/>
    <lineage>
        <taxon>Eukaryota</taxon>
        <taxon>Viridiplantae</taxon>
        <taxon>Streptophyta</taxon>
        <taxon>Embryophyta</taxon>
        <taxon>Tracheophyta</taxon>
        <taxon>Spermatophyta</taxon>
        <taxon>Magnoliopsida</taxon>
        <taxon>eudicotyledons</taxon>
        <taxon>Gunneridae</taxon>
        <taxon>Pentapetalae</taxon>
        <taxon>rosids</taxon>
        <taxon>fabids</taxon>
        <taxon>Malpighiales</taxon>
        <taxon>Linaceae</taxon>
        <taxon>Linum</taxon>
    </lineage>
</organism>
<keyword evidence="3" id="KW-0786">Thiamine pyrophosphate</keyword>
<sequence length="170" mass="19058">MIPDIWAPPAIRAEDDDVSTAEYLAHVRQPVLRKRLFLVLESGLWYSKPPDSPPETCAGESEAQEINPKIRSVTSLASAPSRFASPSSNPLPVKFPEWRLYLRDWELLQHELMLSEVVREGLEEEMERDNRVCVMGEDVGCYGGSNKVTKGLAEKFGDLMVLDTPIAENS</sequence>
<dbReference type="SUPFAM" id="SSF52518">
    <property type="entry name" value="Thiamin diphosphate-binding fold (THDP-binding)"/>
    <property type="match status" value="1"/>
</dbReference>
<keyword evidence="9" id="KW-1185">Reference proteome</keyword>
<evidence type="ECO:0000313" key="8">
    <source>
        <dbReference type="EMBL" id="CAI0398914.1"/>
    </source>
</evidence>
<gene>
    <name evidence="8" type="ORF">LITE_LOCUS10090</name>
</gene>
<dbReference type="GO" id="GO:0004739">
    <property type="term" value="F:pyruvate dehydrogenase (acetyl-transferring) activity"/>
    <property type="evidence" value="ECO:0007669"/>
    <property type="project" value="UniProtKB-EC"/>
</dbReference>
<evidence type="ECO:0000256" key="2">
    <source>
        <dbReference type="ARBA" id="ARBA00012281"/>
    </source>
</evidence>
<dbReference type="AlphaFoldDB" id="A0AAV0IP86"/>
<name>A0AAV0IP86_9ROSI</name>
<evidence type="ECO:0000256" key="3">
    <source>
        <dbReference type="ARBA" id="ARBA00023052"/>
    </source>
</evidence>
<evidence type="ECO:0000256" key="5">
    <source>
        <dbReference type="ARBA" id="ARBA00025211"/>
    </source>
</evidence>
<reference evidence="8" key="1">
    <citation type="submission" date="2022-08" db="EMBL/GenBank/DDBJ databases">
        <authorList>
            <person name="Gutierrez-Valencia J."/>
        </authorList>
    </citation>
    <scope>NUCLEOTIDE SEQUENCE</scope>
</reference>
<dbReference type="InterPro" id="IPR005475">
    <property type="entry name" value="Transketolase-like_Pyr-bd"/>
</dbReference>
<dbReference type="Gene3D" id="3.40.50.970">
    <property type="match status" value="1"/>
</dbReference>
<proteinExistence type="predicted"/>
<accession>A0AAV0IP86</accession>
<evidence type="ECO:0000256" key="6">
    <source>
        <dbReference type="ARBA" id="ARBA00051231"/>
    </source>
</evidence>
<dbReference type="InterPro" id="IPR029061">
    <property type="entry name" value="THDP-binding"/>
</dbReference>